<dbReference type="PANTHER" id="PTHR33495:SF2">
    <property type="entry name" value="ANTI-SIGMA FACTOR ANTAGONIST TM_1081-RELATED"/>
    <property type="match status" value="1"/>
</dbReference>
<gene>
    <name evidence="2" type="ORF">ATK36_0617</name>
</gene>
<dbReference type="Gene3D" id="3.30.750.24">
    <property type="entry name" value="STAS domain"/>
    <property type="match status" value="1"/>
</dbReference>
<name>A0A2A9G066_9PSEU</name>
<dbReference type="RefSeq" id="WP_098509720.1">
    <property type="nucleotide sequence ID" value="NZ_JBIAKZ010000007.1"/>
</dbReference>
<dbReference type="PANTHER" id="PTHR33495">
    <property type="entry name" value="ANTI-SIGMA FACTOR ANTAGONIST TM_1081-RELATED-RELATED"/>
    <property type="match status" value="1"/>
</dbReference>
<accession>A0A2A9G066</accession>
<dbReference type="Proteomes" id="UP000243542">
    <property type="component" value="Unassembled WGS sequence"/>
</dbReference>
<dbReference type="CDD" id="cd07043">
    <property type="entry name" value="STAS_anti-anti-sigma_factors"/>
    <property type="match status" value="1"/>
</dbReference>
<dbReference type="InterPro" id="IPR002645">
    <property type="entry name" value="STAS_dom"/>
</dbReference>
<evidence type="ECO:0000313" key="2">
    <source>
        <dbReference type="EMBL" id="PFG57064.1"/>
    </source>
</evidence>
<dbReference type="InterPro" id="IPR036513">
    <property type="entry name" value="STAS_dom_sf"/>
</dbReference>
<organism evidence="2 3">
    <name type="scientific">Amycolatopsis sulphurea</name>
    <dbReference type="NCBI Taxonomy" id="76022"/>
    <lineage>
        <taxon>Bacteria</taxon>
        <taxon>Bacillati</taxon>
        <taxon>Actinomycetota</taxon>
        <taxon>Actinomycetes</taxon>
        <taxon>Pseudonocardiales</taxon>
        <taxon>Pseudonocardiaceae</taxon>
        <taxon>Amycolatopsis</taxon>
    </lineage>
</organism>
<comment type="caution">
    <text evidence="2">The sequence shown here is derived from an EMBL/GenBank/DDBJ whole genome shotgun (WGS) entry which is preliminary data.</text>
</comment>
<reference evidence="2 3" key="1">
    <citation type="submission" date="2017-10" db="EMBL/GenBank/DDBJ databases">
        <title>Sequencing the genomes of 1000 actinobacteria strains.</title>
        <authorList>
            <person name="Klenk H.-P."/>
        </authorList>
    </citation>
    <scope>NUCLEOTIDE SEQUENCE [LARGE SCALE GENOMIC DNA]</scope>
    <source>
        <strain evidence="2 3">DSM 46092</strain>
    </source>
</reference>
<evidence type="ECO:0000259" key="1">
    <source>
        <dbReference type="PROSITE" id="PS50801"/>
    </source>
</evidence>
<feature type="domain" description="STAS" evidence="1">
    <location>
        <begin position="20"/>
        <end position="115"/>
    </location>
</feature>
<sequence length="117" mass="11817">MASCRGANGLTLLTTVRDGDVVLVTAAGEIDLASVGYFRAVLSDACGAGEKLVVDLTRVGYLSCAGLRALEEARRSRPALSVVATGSLVLRAFAVSGVGAAVPVRPRLREACAAAGA</sequence>
<keyword evidence="3" id="KW-1185">Reference proteome</keyword>
<dbReference type="AlphaFoldDB" id="A0A2A9G066"/>
<dbReference type="Pfam" id="PF01740">
    <property type="entry name" value="STAS"/>
    <property type="match status" value="1"/>
</dbReference>
<dbReference type="EMBL" id="PDJK01000001">
    <property type="protein sequence ID" value="PFG57064.1"/>
    <property type="molecule type" value="Genomic_DNA"/>
</dbReference>
<evidence type="ECO:0000313" key="3">
    <source>
        <dbReference type="Proteomes" id="UP000243542"/>
    </source>
</evidence>
<protein>
    <submittedName>
        <fullName evidence="2">Anti-anti-sigma factor</fullName>
    </submittedName>
</protein>
<dbReference type="GO" id="GO:0043856">
    <property type="term" value="F:anti-sigma factor antagonist activity"/>
    <property type="evidence" value="ECO:0007669"/>
    <property type="project" value="TreeGrafter"/>
</dbReference>
<dbReference type="SUPFAM" id="SSF52091">
    <property type="entry name" value="SpoIIaa-like"/>
    <property type="match status" value="1"/>
</dbReference>
<dbReference type="PROSITE" id="PS50801">
    <property type="entry name" value="STAS"/>
    <property type="match status" value="1"/>
</dbReference>
<proteinExistence type="predicted"/>